<comment type="similarity">
    <text evidence="2">Belongs to the Nudix hydrolase family. NudF subfamily.</text>
</comment>
<comment type="cofactor">
    <cofactor evidence="1">
        <name>Mg(2+)</name>
        <dbReference type="ChEBI" id="CHEBI:18420"/>
    </cofactor>
</comment>
<dbReference type="SUPFAM" id="SSF55811">
    <property type="entry name" value="Nudix"/>
    <property type="match status" value="1"/>
</dbReference>
<evidence type="ECO:0000256" key="6">
    <source>
        <dbReference type="ARBA" id="ARBA00022801"/>
    </source>
</evidence>
<dbReference type="Pfam" id="PF00293">
    <property type="entry name" value="NUDIX"/>
    <property type="match status" value="1"/>
</dbReference>
<evidence type="ECO:0000256" key="9">
    <source>
        <dbReference type="ARBA" id="ARBA00030162"/>
    </source>
</evidence>
<dbReference type="InterPro" id="IPR004385">
    <property type="entry name" value="NDP_pyrophosphatase"/>
</dbReference>
<evidence type="ECO:0000256" key="5">
    <source>
        <dbReference type="ARBA" id="ARBA00022723"/>
    </source>
</evidence>
<dbReference type="GO" id="GO:0019144">
    <property type="term" value="F:ADP-sugar diphosphatase activity"/>
    <property type="evidence" value="ECO:0007669"/>
    <property type="project" value="TreeGrafter"/>
</dbReference>
<dbReference type="Gene3D" id="3.90.79.10">
    <property type="entry name" value="Nucleoside Triphosphate Pyrophosphohydrolase"/>
    <property type="match status" value="1"/>
</dbReference>
<comment type="function">
    <text evidence="8">Acts on ADP-mannose and ADP-glucose as well as ADP-ribose. Prevents glycogen biosynthesis. The reaction catalyzed by this enzyme is a limiting step of the gluconeogenic process.</text>
</comment>
<evidence type="ECO:0000256" key="13">
    <source>
        <dbReference type="SAM" id="Phobius"/>
    </source>
</evidence>
<dbReference type="GO" id="GO:0006753">
    <property type="term" value="P:nucleoside phosphate metabolic process"/>
    <property type="evidence" value="ECO:0007669"/>
    <property type="project" value="TreeGrafter"/>
</dbReference>
<dbReference type="PROSITE" id="PS51462">
    <property type="entry name" value="NUDIX"/>
    <property type="match status" value="1"/>
</dbReference>
<dbReference type="GO" id="GO:0046872">
    <property type="term" value="F:metal ion binding"/>
    <property type="evidence" value="ECO:0007669"/>
    <property type="project" value="UniProtKB-KW"/>
</dbReference>
<dbReference type="AlphaFoldDB" id="A0A381U6A5"/>
<evidence type="ECO:0000256" key="12">
    <source>
        <dbReference type="ARBA" id="ARBA00049546"/>
    </source>
</evidence>
<keyword evidence="13" id="KW-0472">Membrane</keyword>
<accession>A0A381U6A5</accession>
<keyword evidence="13" id="KW-0812">Transmembrane</keyword>
<keyword evidence="13" id="KW-1133">Transmembrane helix</keyword>
<dbReference type="EMBL" id="UINC01005714">
    <property type="protein sequence ID" value="SVA23098.1"/>
    <property type="molecule type" value="Genomic_DNA"/>
</dbReference>
<feature type="transmembrane region" description="Helical" evidence="13">
    <location>
        <begin position="174"/>
        <end position="191"/>
    </location>
</feature>
<protein>
    <recommendedName>
        <fullName evidence="4">ADP-ribose pyrophosphatase</fullName>
        <ecNumber evidence="3">3.6.1.13</ecNumber>
    </recommendedName>
    <alternativeName>
        <fullName evidence="9">ADP-ribose diphosphatase</fullName>
    </alternativeName>
    <alternativeName>
        <fullName evidence="11">ADP-ribose phosphohydrolase</fullName>
    </alternativeName>
    <alternativeName>
        <fullName evidence="10">Adenosine diphosphoribose pyrophosphatase</fullName>
    </alternativeName>
</protein>
<gene>
    <name evidence="15" type="ORF">METZ01_LOCUS75952</name>
</gene>
<evidence type="ECO:0000256" key="2">
    <source>
        <dbReference type="ARBA" id="ARBA00007482"/>
    </source>
</evidence>
<comment type="catalytic activity">
    <reaction evidence="12">
        <text>ADP-D-ribose + H2O = D-ribose 5-phosphate + AMP + 2 H(+)</text>
        <dbReference type="Rhea" id="RHEA:10412"/>
        <dbReference type="ChEBI" id="CHEBI:15377"/>
        <dbReference type="ChEBI" id="CHEBI:15378"/>
        <dbReference type="ChEBI" id="CHEBI:57967"/>
        <dbReference type="ChEBI" id="CHEBI:78346"/>
        <dbReference type="ChEBI" id="CHEBI:456215"/>
        <dbReference type="EC" id="3.6.1.13"/>
    </reaction>
</comment>
<evidence type="ECO:0000256" key="10">
    <source>
        <dbReference type="ARBA" id="ARBA00030308"/>
    </source>
</evidence>
<name>A0A381U6A5_9ZZZZ</name>
<organism evidence="15">
    <name type="scientific">marine metagenome</name>
    <dbReference type="NCBI Taxonomy" id="408172"/>
    <lineage>
        <taxon>unclassified sequences</taxon>
        <taxon>metagenomes</taxon>
        <taxon>ecological metagenomes</taxon>
    </lineage>
</organism>
<dbReference type="PANTHER" id="PTHR11839:SF5">
    <property type="entry name" value="ADP-RIBOSE PYROPHOSPHATASE"/>
    <property type="match status" value="1"/>
</dbReference>
<evidence type="ECO:0000256" key="1">
    <source>
        <dbReference type="ARBA" id="ARBA00001946"/>
    </source>
</evidence>
<evidence type="ECO:0000259" key="14">
    <source>
        <dbReference type="PROSITE" id="PS51462"/>
    </source>
</evidence>
<keyword evidence="6" id="KW-0378">Hydrolase</keyword>
<dbReference type="GO" id="GO:0047631">
    <property type="term" value="F:ADP-ribose diphosphatase activity"/>
    <property type="evidence" value="ECO:0007669"/>
    <property type="project" value="UniProtKB-EC"/>
</dbReference>
<evidence type="ECO:0000256" key="7">
    <source>
        <dbReference type="ARBA" id="ARBA00022842"/>
    </source>
</evidence>
<evidence type="ECO:0000256" key="3">
    <source>
        <dbReference type="ARBA" id="ARBA00012453"/>
    </source>
</evidence>
<keyword evidence="5" id="KW-0479">Metal-binding</keyword>
<dbReference type="PANTHER" id="PTHR11839">
    <property type="entry name" value="UDP/ADP-SUGAR PYROPHOSPHATASE"/>
    <property type="match status" value="1"/>
</dbReference>
<sequence length="193" mass="22215">MSTKCNIIKKKKIHDGFFKLHELTFTHQKHNGKWSSEIKREIFSGAHVATVIPYDPINKKILLLEQFRSGLLHRKDDPVIIEIVAGIIDEGELPEDAAQRECIEETGCSVKKLKKILSYYPAPGSSESFYHLFLAEVESFEGKRIVGQKDENEDILVGSYGIDEVRNLMKRKKIINGVTLIALQWFFLEYYKD</sequence>
<proteinExistence type="inferred from homology"/>
<feature type="domain" description="Nudix hydrolase" evidence="14">
    <location>
        <begin position="44"/>
        <end position="182"/>
    </location>
</feature>
<evidence type="ECO:0000256" key="11">
    <source>
        <dbReference type="ARBA" id="ARBA00033056"/>
    </source>
</evidence>
<dbReference type="GO" id="GO:0019693">
    <property type="term" value="P:ribose phosphate metabolic process"/>
    <property type="evidence" value="ECO:0007669"/>
    <property type="project" value="TreeGrafter"/>
</dbReference>
<keyword evidence="7" id="KW-0460">Magnesium</keyword>
<evidence type="ECO:0000256" key="8">
    <source>
        <dbReference type="ARBA" id="ARBA00025164"/>
    </source>
</evidence>
<reference evidence="15" key="1">
    <citation type="submission" date="2018-05" db="EMBL/GenBank/DDBJ databases">
        <authorList>
            <person name="Lanie J.A."/>
            <person name="Ng W.-L."/>
            <person name="Kazmierczak K.M."/>
            <person name="Andrzejewski T.M."/>
            <person name="Davidsen T.M."/>
            <person name="Wayne K.J."/>
            <person name="Tettelin H."/>
            <person name="Glass J.I."/>
            <person name="Rusch D."/>
            <person name="Podicherti R."/>
            <person name="Tsui H.-C.T."/>
            <person name="Winkler M.E."/>
        </authorList>
    </citation>
    <scope>NUCLEOTIDE SEQUENCE</scope>
</reference>
<evidence type="ECO:0000313" key="15">
    <source>
        <dbReference type="EMBL" id="SVA23098.1"/>
    </source>
</evidence>
<evidence type="ECO:0000256" key="4">
    <source>
        <dbReference type="ARBA" id="ARBA00013297"/>
    </source>
</evidence>
<dbReference type="NCBIfam" id="TIGR00052">
    <property type="entry name" value="nudix-type nucleoside diphosphatase, YffH/AdpP family"/>
    <property type="match status" value="1"/>
</dbReference>
<dbReference type="InterPro" id="IPR000086">
    <property type="entry name" value="NUDIX_hydrolase_dom"/>
</dbReference>
<dbReference type="GO" id="GO:0005829">
    <property type="term" value="C:cytosol"/>
    <property type="evidence" value="ECO:0007669"/>
    <property type="project" value="TreeGrafter"/>
</dbReference>
<dbReference type="EC" id="3.6.1.13" evidence="3"/>
<dbReference type="InterPro" id="IPR015797">
    <property type="entry name" value="NUDIX_hydrolase-like_dom_sf"/>
</dbReference>